<dbReference type="InterPro" id="IPR003599">
    <property type="entry name" value="Ig_sub"/>
</dbReference>
<dbReference type="PROSITE" id="PS50835">
    <property type="entry name" value="IG_LIKE"/>
    <property type="match status" value="1"/>
</dbReference>
<evidence type="ECO:0000259" key="5">
    <source>
        <dbReference type="PROSITE" id="PS50835"/>
    </source>
</evidence>
<feature type="chain" id="PRO_5034168217" description="Ig-like domain-containing protein" evidence="4">
    <location>
        <begin position="21"/>
        <end position="154"/>
    </location>
</feature>
<dbReference type="Ensembl" id="ENSMMMT00000008894.1">
    <property type="protein sequence ID" value="ENSMMMP00000007804.1"/>
    <property type="gene ID" value="ENSMMMG00000006993.1"/>
</dbReference>
<dbReference type="AlphaFoldDB" id="A0A8C5Z037"/>
<dbReference type="GO" id="GO:0019814">
    <property type="term" value="C:immunoglobulin complex"/>
    <property type="evidence" value="ECO:0007669"/>
    <property type="project" value="UniProtKB-KW"/>
</dbReference>
<accession>A0A8C5Z037</accession>
<dbReference type="PANTHER" id="PTHR23267">
    <property type="entry name" value="IMMUNOGLOBULIN LIGHT CHAIN"/>
    <property type="match status" value="1"/>
</dbReference>
<feature type="signal peptide" evidence="4">
    <location>
        <begin position="1"/>
        <end position="20"/>
    </location>
</feature>
<keyword evidence="4" id="KW-0732">Signal</keyword>
<dbReference type="FunFam" id="2.60.40.10:FF:000365">
    <property type="entry name" value="If kappa light chain"/>
    <property type="match status" value="1"/>
</dbReference>
<dbReference type="InterPro" id="IPR013106">
    <property type="entry name" value="Ig_V-set"/>
</dbReference>
<dbReference type="Proteomes" id="UP000694407">
    <property type="component" value="Unplaced"/>
</dbReference>
<dbReference type="SMART" id="SM00406">
    <property type="entry name" value="IGv"/>
    <property type="match status" value="1"/>
</dbReference>
<dbReference type="InterPro" id="IPR007110">
    <property type="entry name" value="Ig-like_dom"/>
</dbReference>
<dbReference type="GO" id="GO:0002250">
    <property type="term" value="P:adaptive immune response"/>
    <property type="evidence" value="ECO:0007669"/>
    <property type="project" value="UniProtKB-KW"/>
</dbReference>
<reference evidence="6" key="2">
    <citation type="submission" date="2025-09" db="UniProtKB">
        <authorList>
            <consortium name="Ensembl"/>
        </authorList>
    </citation>
    <scope>IDENTIFICATION</scope>
</reference>
<keyword evidence="3" id="KW-1280">Immunoglobulin</keyword>
<evidence type="ECO:0000256" key="2">
    <source>
        <dbReference type="ARBA" id="ARBA00023130"/>
    </source>
</evidence>
<evidence type="ECO:0000313" key="7">
    <source>
        <dbReference type="Proteomes" id="UP000694407"/>
    </source>
</evidence>
<evidence type="ECO:0000313" key="6">
    <source>
        <dbReference type="Ensembl" id="ENSMMMP00000007804.1"/>
    </source>
</evidence>
<protein>
    <recommendedName>
        <fullName evidence="5">Ig-like domain-containing protein</fullName>
    </recommendedName>
</protein>
<evidence type="ECO:0000256" key="3">
    <source>
        <dbReference type="ARBA" id="ARBA00043265"/>
    </source>
</evidence>
<dbReference type="GO" id="GO:0005886">
    <property type="term" value="C:plasma membrane"/>
    <property type="evidence" value="ECO:0007669"/>
    <property type="project" value="UniProtKB-ARBA"/>
</dbReference>
<proteinExistence type="predicted"/>
<sequence length="154" mass="16885">MRLPAQLLGLLLLWIPGSTGDIVLTQTPLSEPITPGQSASISCRASQSLLHSDGKTYLHWFAHKPGQAPKRLIYQVSNRDTGVPDRFSGSGSQTDFTLRISRVEPDDAGIYYCVQSLHIPPTVVQPRTKTSLPGWPSCHMSCCSVQQHSRFSAL</sequence>
<reference evidence="6" key="1">
    <citation type="submission" date="2025-08" db="UniProtKB">
        <authorList>
            <consortium name="Ensembl"/>
        </authorList>
    </citation>
    <scope>IDENTIFICATION</scope>
</reference>
<evidence type="ECO:0000256" key="4">
    <source>
        <dbReference type="SAM" id="SignalP"/>
    </source>
</evidence>
<dbReference type="InterPro" id="IPR013783">
    <property type="entry name" value="Ig-like_fold"/>
</dbReference>
<feature type="domain" description="Ig-like" evidence="5">
    <location>
        <begin position="16"/>
        <end position="113"/>
    </location>
</feature>
<dbReference type="Pfam" id="PF07686">
    <property type="entry name" value="V-set"/>
    <property type="match status" value="1"/>
</dbReference>
<keyword evidence="1" id="KW-0391">Immunity</keyword>
<keyword evidence="7" id="KW-1185">Reference proteome</keyword>
<evidence type="ECO:0000256" key="1">
    <source>
        <dbReference type="ARBA" id="ARBA00022859"/>
    </source>
</evidence>
<organism evidence="6 7">
    <name type="scientific">Marmota marmota marmota</name>
    <name type="common">Alpine marmot</name>
    <dbReference type="NCBI Taxonomy" id="9994"/>
    <lineage>
        <taxon>Eukaryota</taxon>
        <taxon>Metazoa</taxon>
        <taxon>Chordata</taxon>
        <taxon>Craniata</taxon>
        <taxon>Vertebrata</taxon>
        <taxon>Euteleostomi</taxon>
        <taxon>Mammalia</taxon>
        <taxon>Eutheria</taxon>
        <taxon>Euarchontoglires</taxon>
        <taxon>Glires</taxon>
        <taxon>Rodentia</taxon>
        <taxon>Sciuromorpha</taxon>
        <taxon>Sciuridae</taxon>
        <taxon>Xerinae</taxon>
        <taxon>Marmotini</taxon>
        <taxon>Marmota</taxon>
    </lineage>
</organism>
<dbReference type="GeneTree" id="ENSGT00940000154279"/>
<dbReference type="Gene3D" id="2.60.40.10">
    <property type="entry name" value="Immunoglobulins"/>
    <property type="match status" value="1"/>
</dbReference>
<keyword evidence="2" id="KW-1064">Adaptive immunity</keyword>
<dbReference type="SUPFAM" id="SSF48726">
    <property type="entry name" value="Immunoglobulin"/>
    <property type="match status" value="1"/>
</dbReference>
<dbReference type="SMART" id="SM00409">
    <property type="entry name" value="IG"/>
    <property type="match status" value="1"/>
</dbReference>
<dbReference type="InterPro" id="IPR050150">
    <property type="entry name" value="IgV_Light_Chain"/>
</dbReference>
<name>A0A8C5Z037_MARMA</name>
<dbReference type="InterPro" id="IPR036179">
    <property type="entry name" value="Ig-like_dom_sf"/>
</dbReference>
<dbReference type="GO" id="GO:0005576">
    <property type="term" value="C:extracellular region"/>
    <property type="evidence" value="ECO:0007669"/>
    <property type="project" value="UniProtKB-ARBA"/>
</dbReference>